<feature type="compositionally biased region" description="Low complexity" evidence="1">
    <location>
        <begin position="50"/>
        <end position="63"/>
    </location>
</feature>
<proteinExistence type="predicted"/>
<protein>
    <submittedName>
        <fullName evidence="2">Uncharacterized protein</fullName>
    </submittedName>
</protein>
<reference evidence="2" key="1">
    <citation type="submission" date="2014-09" db="EMBL/GenBank/DDBJ databases">
        <authorList>
            <person name="Magalhaes I.L.F."/>
            <person name="Oliveira U."/>
            <person name="Santos F.R."/>
            <person name="Vidigal T.H.D.A."/>
            <person name="Brescovit A.D."/>
            <person name="Santos A.J."/>
        </authorList>
    </citation>
    <scope>NUCLEOTIDE SEQUENCE</scope>
    <source>
        <tissue evidence="2">Shoot tissue taken approximately 20 cm above the soil surface</tissue>
    </source>
</reference>
<name>A0A0A9HB05_ARUDO</name>
<accession>A0A0A9HB05</accession>
<feature type="region of interest" description="Disordered" evidence="1">
    <location>
        <begin position="43"/>
        <end position="66"/>
    </location>
</feature>
<dbReference type="EMBL" id="GBRH01167833">
    <property type="protein sequence ID" value="JAE30063.1"/>
    <property type="molecule type" value="Transcribed_RNA"/>
</dbReference>
<evidence type="ECO:0000256" key="1">
    <source>
        <dbReference type="SAM" id="MobiDB-lite"/>
    </source>
</evidence>
<sequence>MAASASSLLASPRFSCHIAGSSTLVPRYAPAVRIHSWRRFAAPPLRGLPRPDAASTAASTSPERAAREGLAVPAVAGCAAPGASSIR</sequence>
<evidence type="ECO:0000313" key="2">
    <source>
        <dbReference type="EMBL" id="JAE30063.1"/>
    </source>
</evidence>
<reference evidence="2" key="2">
    <citation type="journal article" date="2015" name="Data Brief">
        <title>Shoot transcriptome of the giant reed, Arundo donax.</title>
        <authorList>
            <person name="Barrero R.A."/>
            <person name="Guerrero F.D."/>
            <person name="Moolhuijzen P."/>
            <person name="Goolsby J.A."/>
            <person name="Tidwell J."/>
            <person name="Bellgard S.E."/>
            <person name="Bellgard M.I."/>
        </authorList>
    </citation>
    <scope>NUCLEOTIDE SEQUENCE</scope>
    <source>
        <tissue evidence="2">Shoot tissue taken approximately 20 cm above the soil surface</tissue>
    </source>
</reference>
<dbReference type="AlphaFoldDB" id="A0A0A9HB05"/>
<organism evidence="2">
    <name type="scientific">Arundo donax</name>
    <name type="common">Giant reed</name>
    <name type="synonym">Donax arundinaceus</name>
    <dbReference type="NCBI Taxonomy" id="35708"/>
    <lineage>
        <taxon>Eukaryota</taxon>
        <taxon>Viridiplantae</taxon>
        <taxon>Streptophyta</taxon>
        <taxon>Embryophyta</taxon>
        <taxon>Tracheophyta</taxon>
        <taxon>Spermatophyta</taxon>
        <taxon>Magnoliopsida</taxon>
        <taxon>Liliopsida</taxon>
        <taxon>Poales</taxon>
        <taxon>Poaceae</taxon>
        <taxon>PACMAD clade</taxon>
        <taxon>Arundinoideae</taxon>
        <taxon>Arundineae</taxon>
        <taxon>Arundo</taxon>
    </lineage>
</organism>